<evidence type="ECO:0008006" key="3">
    <source>
        <dbReference type="Google" id="ProtNLM"/>
    </source>
</evidence>
<dbReference type="Proteomes" id="UP000530424">
    <property type="component" value="Unassembled WGS sequence"/>
</dbReference>
<keyword evidence="2" id="KW-1185">Reference proteome</keyword>
<dbReference type="EMBL" id="JACCFP010000001">
    <property type="protein sequence ID" value="NYJ02432.1"/>
    <property type="molecule type" value="Genomic_DNA"/>
</dbReference>
<evidence type="ECO:0000313" key="2">
    <source>
        <dbReference type="Proteomes" id="UP000530424"/>
    </source>
</evidence>
<sequence>MAAPALDVFEDNMADAYLLVDLAEGLTNARTRRVRSEVRARIGAALRIPVKQREALDCVESGDLWVVLKPNARLRREQFTDHKPLLRQALVVACAATETYLADRVMERVSDFMVAEQASRTLREVPLTLGDWLDVDAVYTKKTSGLKYKVFEPWVRREVSTHPDKVGKALRLLGVTGGATAIDKRRPGETNTRADLERITDRRNKIAHTGDRRGQGKAPITAVEVREDLAILSTVVHAFEELT</sequence>
<reference evidence="1 2" key="1">
    <citation type="submission" date="2020-07" db="EMBL/GenBank/DDBJ databases">
        <title>Sequencing the genomes of 1000 actinobacteria strains.</title>
        <authorList>
            <person name="Klenk H.-P."/>
        </authorList>
    </citation>
    <scope>NUCLEOTIDE SEQUENCE [LARGE SCALE GENOMIC DNA]</scope>
    <source>
        <strain evidence="1 2">DSM 103833</strain>
    </source>
</reference>
<name>A0A853C6X4_9ACTN</name>
<proteinExistence type="predicted"/>
<comment type="caution">
    <text evidence="1">The sequence shown here is derived from an EMBL/GenBank/DDBJ whole genome shotgun (WGS) entry which is preliminary data.</text>
</comment>
<dbReference type="RefSeq" id="WP_179668801.1">
    <property type="nucleotide sequence ID" value="NZ_JACCFP010000001.1"/>
</dbReference>
<accession>A0A853C6X4</accession>
<evidence type="ECO:0000313" key="1">
    <source>
        <dbReference type="EMBL" id="NYJ02432.1"/>
    </source>
</evidence>
<protein>
    <recommendedName>
        <fullName evidence="3">RiboL-PSP-HEPN domain-containing protein</fullName>
    </recommendedName>
</protein>
<organism evidence="1 2">
    <name type="scientific">Nocardioides thalensis</name>
    <dbReference type="NCBI Taxonomy" id="1914755"/>
    <lineage>
        <taxon>Bacteria</taxon>
        <taxon>Bacillati</taxon>
        <taxon>Actinomycetota</taxon>
        <taxon>Actinomycetes</taxon>
        <taxon>Propionibacteriales</taxon>
        <taxon>Nocardioidaceae</taxon>
        <taxon>Nocardioides</taxon>
    </lineage>
</organism>
<dbReference type="AlphaFoldDB" id="A0A853C6X4"/>
<gene>
    <name evidence="1" type="ORF">HNR19_003130</name>
</gene>